<protein>
    <submittedName>
        <fullName evidence="1">Uncharacterized protein</fullName>
    </submittedName>
</protein>
<evidence type="ECO:0000313" key="1">
    <source>
        <dbReference type="EMBL" id="EPS66811.1"/>
    </source>
</evidence>
<dbReference type="EMBL" id="AUSU01003465">
    <property type="protein sequence ID" value="EPS66811.1"/>
    <property type="molecule type" value="Genomic_DNA"/>
</dbReference>
<sequence>MLYVRFGIRLTYVRSTRFNFRILKGSENVLFLIASSVPVTDTRLGQEVDGFV</sequence>
<keyword evidence="2" id="KW-1185">Reference proteome</keyword>
<accession>S8CPM7</accession>
<reference evidence="1 2" key="1">
    <citation type="journal article" date="2013" name="BMC Genomics">
        <title>The miniature genome of a carnivorous plant Genlisea aurea contains a low number of genes and short non-coding sequences.</title>
        <authorList>
            <person name="Leushkin E.V."/>
            <person name="Sutormin R.A."/>
            <person name="Nabieva E.R."/>
            <person name="Penin A.A."/>
            <person name="Kondrashov A.S."/>
            <person name="Logacheva M.D."/>
        </authorList>
    </citation>
    <scope>NUCLEOTIDE SEQUENCE [LARGE SCALE GENOMIC DNA]</scope>
</reference>
<name>S8CPM7_9LAMI</name>
<evidence type="ECO:0000313" key="2">
    <source>
        <dbReference type="Proteomes" id="UP000015453"/>
    </source>
</evidence>
<proteinExistence type="predicted"/>
<comment type="caution">
    <text evidence="1">The sequence shown here is derived from an EMBL/GenBank/DDBJ whole genome shotgun (WGS) entry which is preliminary data.</text>
</comment>
<organism evidence="1 2">
    <name type="scientific">Genlisea aurea</name>
    <dbReference type="NCBI Taxonomy" id="192259"/>
    <lineage>
        <taxon>Eukaryota</taxon>
        <taxon>Viridiplantae</taxon>
        <taxon>Streptophyta</taxon>
        <taxon>Embryophyta</taxon>
        <taxon>Tracheophyta</taxon>
        <taxon>Spermatophyta</taxon>
        <taxon>Magnoliopsida</taxon>
        <taxon>eudicotyledons</taxon>
        <taxon>Gunneridae</taxon>
        <taxon>Pentapetalae</taxon>
        <taxon>asterids</taxon>
        <taxon>lamiids</taxon>
        <taxon>Lamiales</taxon>
        <taxon>Lentibulariaceae</taxon>
        <taxon>Genlisea</taxon>
    </lineage>
</organism>
<dbReference type="AlphaFoldDB" id="S8CPM7"/>
<gene>
    <name evidence="1" type="ORF">M569_07965</name>
</gene>
<dbReference type="Proteomes" id="UP000015453">
    <property type="component" value="Unassembled WGS sequence"/>
</dbReference>